<name>A0A2W5C8E3_9SPHN</name>
<accession>A0A2W5C8E3</accession>
<feature type="transmembrane region" description="Helical" evidence="1">
    <location>
        <begin position="49"/>
        <end position="67"/>
    </location>
</feature>
<dbReference type="AlphaFoldDB" id="A0A2W5C8E3"/>
<reference evidence="2 3" key="1">
    <citation type="submission" date="2017-08" db="EMBL/GenBank/DDBJ databases">
        <title>Infants hospitalized years apart are colonized by the same room-sourced microbial strains.</title>
        <authorList>
            <person name="Brooks B."/>
            <person name="Olm M.R."/>
            <person name="Firek B.A."/>
            <person name="Baker R."/>
            <person name="Thomas B.C."/>
            <person name="Morowitz M.J."/>
            <person name="Banfield J.F."/>
        </authorList>
    </citation>
    <scope>NUCLEOTIDE SEQUENCE [LARGE SCALE GENOMIC DNA]</scope>
    <source>
        <strain evidence="2">S2_018_000_R2_101</strain>
    </source>
</reference>
<gene>
    <name evidence="2" type="ORF">DI623_03580</name>
</gene>
<keyword evidence="1" id="KW-1133">Transmembrane helix</keyword>
<protein>
    <submittedName>
        <fullName evidence="2">Uncharacterized protein</fullName>
    </submittedName>
</protein>
<evidence type="ECO:0000313" key="2">
    <source>
        <dbReference type="EMBL" id="PZO91381.1"/>
    </source>
</evidence>
<dbReference type="Proteomes" id="UP000249066">
    <property type="component" value="Unassembled WGS sequence"/>
</dbReference>
<feature type="transmembrane region" description="Helical" evidence="1">
    <location>
        <begin position="16"/>
        <end position="37"/>
    </location>
</feature>
<feature type="transmembrane region" description="Helical" evidence="1">
    <location>
        <begin position="79"/>
        <end position="101"/>
    </location>
</feature>
<sequence length="104" mass="11457">MAAGLSQTLRGSRVRLALGIAIAVSPLFLISIYLWLTRKLFHIVDYPDFMAIGLCTMVGLYGIWLLPTSKLARSFLLPAYGFCSAIFLAFWCFAFVCGLLGDCP</sequence>
<dbReference type="EMBL" id="QFNN01000010">
    <property type="protein sequence ID" value="PZO91381.1"/>
    <property type="molecule type" value="Genomic_DNA"/>
</dbReference>
<keyword evidence="1" id="KW-0472">Membrane</keyword>
<proteinExistence type="predicted"/>
<evidence type="ECO:0000313" key="3">
    <source>
        <dbReference type="Proteomes" id="UP000249066"/>
    </source>
</evidence>
<keyword evidence="1" id="KW-0812">Transmembrane</keyword>
<evidence type="ECO:0000256" key="1">
    <source>
        <dbReference type="SAM" id="Phobius"/>
    </source>
</evidence>
<comment type="caution">
    <text evidence="2">The sequence shown here is derived from an EMBL/GenBank/DDBJ whole genome shotgun (WGS) entry which is preliminary data.</text>
</comment>
<organism evidence="2 3">
    <name type="scientific">Sphingomonas sanxanigenens</name>
    <dbReference type="NCBI Taxonomy" id="397260"/>
    <lineage>
        <taxon>Bacteria</taxon>
        <taxon>Pseudomonadati</taxon>
        <taxon>Pseudomonadota</taxon>
        <taxon>Alphaproteobacteria</taxon>
        <taxon>Sphingomonadales</taxon>
        <taxon>Sphingomonadaceae</taxon>
        <taxon>Sphingomonas</taxon>
    </lineage>
</organism>